<keyword evidence="3" id="KW-1185">Reference proteome</keyword>
<name>A0A9J5YJ54_SOLCO</name>
<dbReference type="EMBL" id="JACXVP010000006">
    <property type="protein sequence ID" value="KAG5599688.1"/>
    <property type="molecule type" value="Genomic_DNA"/>
</dbReference>
<feature type="non-terminal residue" evidence="2">
    <location>
        <position position="83"/>
    </location>
</feature>
<feature type="region of interest" description="Disordered" evidence="1">
    <location>
        <begin position="56"/>
        <end position="83"/>
    </location>
</feature>
<dbReference type="Proteomes" id="UP000824120">
    <property type="component" value="Chromosome 6"/>
</dbReference>
<reference evidence="2 3" key="1">
    <citation type="submission" date="2020-09" db="EMBL/GenBank/DDBJ databases">
        <title>De no assembly of potato wild relative species, Solanum commersonii.</title>
        <authorList>
            <person name="Cho K."/>
        </authorList>
    </citation>
    <scope>NUCLEOTIDE SEQUENCE [LARGE SCALE GENOMIC DNA]</scope>
    <source>
        <strain evidence="2">LZ3.2</strain>
        <tissue evidence="2">Leaf</tissue>
    </source>
</reference>
<protein>
    <submittedName>
        <fullName evidence="2">Uncharacterized protein</fullName>
    </submittedName>
</protein>
<evidence type="ECO:0000313" key="3">
    <source>
        <dbReference type="Proteomes" id="UP000824120"/>
    </source>
</evidence>
<proteinExistence type="predicted"/>
<comment type="caution">
    <text evidence="2">The sequence shown here is derived from an EMBL/GenBank/DDBJ whole genome shotgun (WGS) entry which is preliminary data.</text>
</comment>
<dbReference type="AlphaFoldDB" id="A0A9J5YJ54"/>
<gene>
    <name evidence="2" type="ORF">H5410_031058</name>
</gene>
<sequence length="83" mass="9644">MSLMRMIRGEWKIPSELVERGEVIRKRIQELNANIVHTFREANSLTDLLAKEVRQKPSTSLKDQNEENHDSELKAAKIKSQKT</sequence>
<evidence type="ECO:0000313" key="2">
    <source>
        <dbReference type="EMBL" id="KAG5599688.1"/>
    </source>
</evidence>
<evidence type="ECO:0000256" key="1">
    <source>
        <dbReference type="SAM" id="MobiDB-lite"/>
    </source>
</evidence>
<organism evidence="2 3">
    <name type="scientific">Solanum commersonii</name>
    <name type="common">Commerson's wild potato</name>
    <name type="synonym">Commerson's nightshade</name>
    <dbReference type="NCBI Taxonomy" id="4109"/>
    <lineage>
        <taxon>Eukaryota</taxon>
        <taxon>Viridiplantae</taxon>
        <taxon>Streptophyta</taxon>
        <taxon>Embryophyta</taxon>
        <taxon>Tracheophyta</taxon>
        <taxon>Spermatophyta</taxon>
        <taxon>Magnoliopsida</taxon>
        <taxon>eudicotyledons</taxon>
        <taxon>Gunneridae</taxon>
        <taxon>Pentapetalae</taxon>
        <taxon>asterids</taxon>
        <taxon>lamiids</taxon>
        <taxon>Solanales</taxon>
        <taxon>Solanaceae</taxon>
        <taxon>Solanoideae</taxon>
        <taxon>Solaneae</taxon>
        <taxon>Solanum</taxon>
    </lineage>
</organism>
<feature type="compositionally biased region" description="Basic and acidic residues" evidence="1">
    <location>
        <begin position="63"/>
        <end position="75"/>
    </location>
</feature>
<accession>A0A9J5YJ54</accession>